<feature type="chain" id="PRO_5042216793" description="Reverse transcriptase domain-containing protein" evidence="1">
    <location>
        <begin position="20"/>
        <end position="159"/>
    </location>
</feature>
<comment type="caution">
    <text evidence="2">The sequence shown here is derived from an EMBL/GenBank/DDBJ whole genome shotgun (WGS) entry which is preliminary data.</text>
</comment>
<organism evidence="2 3">
    <name type="scientific">Cylindrotheca closterium</name>
    <dbReference type="NCBI Taxonomy" id="2856"/>
    <lineage>
        <taxon>Eukaryota</taxon>
        <taxon>Sar</taxon>
        <taxon>Stramenopiles</taxon>
        <taxon>Ochrophyta</taxon>
        <taxon>Bacillariophyta</taxon>
        <taxon>Bacillariophyceae</taxon>
        <taxon>Bacillariophycidae</taxon>
        <taxon>Bacillariales</taxon>
        <taxon>Bacillariaceae</taxon>
        <taxon>Cylindrotheca</taxon>
    </lineage>
</organism>
<reference evidence="2" key="1">
    <citation type="submission" date="2023-08" db="EMBL/GenBank/DDBJ databases">
        <authorList>
            <person name="Audoor S."/>
            <person name="Bilcke G."/>
        </authorList>
    </citation>
    <scope>NUCLEOTIDE SEQUENCE</scope>
</reference>
<gene>
    <name evidence="2" type="ORF">CYCCA115_LOCUS20247</name>
</gene>
<evidence type="ECO:0008006" key="4">
    <source>
        <dbReference type="Google" id="ProtNLM"/>
    </source>
</evidence>
<evidence type="ECO:0000313" key="3">
    <source>
        <dbReference type="Proteomes" id="UP001295423"/>
    </source>
</evidence>
<evidence type="ECO:0000313" key="2">
    <source>
        <dbReference type="EMBL" id="CAJ1963620.1"/>
    </source>
</evidence>
<keyword evidence="3" id="KW-1185">Reference proteome</keyword>
<dbReference type="EMBL" id="CAKOGP040002152">
    <property type="protein sequence ID" value="CAJ1963620.1"/>
    <property type="molecule type" value="Genomic_DNA"/>
</dbReference>
<protein>
    <recommendedName>
        <fullName evidence="4">Reverse transcriptase domain-containing protein</fullName>
    </recommendedName>
</protein>
<dbReference type="Proteomes" id="UP001295423">
    <property type="component" value="Unassembled WGS sequence"/>
</dbReference>
<accession>A0AAD2PWZ1</accession>
<name>A0AAD2PWZ1_9STRA</name>
<keyword evidence="1" id="KW-0732">Signal</keyword>
<dbReference type="AlphaFoldDB" id="A0AAD2PWZ1"/>
<sequence>MKGFGFDFLMPISWAPLLADCFCFVDDTDVCQAAPSPDQSGESIVPEVAKALKWWSNGVRLTGGAIRPDKSFWYLIDFKRNAQQGVWKFRKKRDFKPSLLPTGSSEIAVELDDLDGTSVHLKWLEADKSAKTLGILMSPCPNRKAQLAVMQGKAKAWVD</sequence>
<evidence type="ECO:0000256" key="1">
    <source>
        <dbReference type="SAM" id="SignalP"/>
    </source>
</evidence>
<feature type="signal peptide" evidence="1">
    <location>
        <begin position="1"/>
        <end position="19"/>
    </location>
</feature>
<proteinExistence type="predicted"/>